<dbReference type="EMBL" id="CM047749">
    <property type="protein sequence ID" value="KAJ0011330.1"/>
    <property type="molecule type" value="Genomic_DNA"/>
</dbReference>
<sequence length="162" mass="17835">MDTDLLPSLHLIYAENPSDSRKDSTLHIVHQRWLDGDEFIISSMKEVASIAEEGQTVILEINNSKLTELMNRNSDLGRSMFGDATLGGLNIEMVEVATKKQQSLQQNLQTGGAIVAFCSDGSSQAKLLEDPCNKAGFLVQSVKIIPSCLTEMLIKVPFQIRI</sequence>
<reference evidence="2" key="1">
    <citation type="journal article" date="2023" name="G3 (Bethesda)">
        <title>Genome assembly and association tests identify interacting loci associated with vigor, precocity, and sex in interspecific pistachio rootstocks.</title>
        <authorList>
            <person name="Palmer W."/>
            <person name="Jacygrad E."/>
            <person name="Sagayaradj S."/>
            <person name="Cavanaugh K."/>
            <person name="Han R."/>
            <person name="Bertier L."/>
            <person name="Beede B."/>
            <person name="Kafkas S."/>
            <person name="Golino D."/>
            <person name="Preece J."/>
            <person name="Michelmore R."/>
        </authorList>
    </citation>
    <scope>NUCLEOTIDE SEQUENCE [LARGE SCALE GENOMIC DNA]</scope>
</reference>
<comment type="caution">
    <text evidence="1">The sequence shown here is derived from an EMBL/GenBank/DDBJ whole genome shotgun (WGS) entry which is preliminary data.</text>
</comment>
<accession>A0ACC0X8D3</accession>
<keyword evidence="2" id="KW-1185">Reference proteome</keyword>
<dbReference type="Proteomes" id="UP001163603">
    <property type="component" value="Chromosome 14"/>
</dbReference>
<gene>
    <name evidence="1" type="ORF">Pint_33105</name>
</gene>
<organism evidence="1 2">
    <name type="scientific">Pistacia integerrima</name>
    <dbReference type="NCBI Taxonomy" id="434235"/>
    <lineage>
        <taxon>Eukaryota</taxon>
        <taxon>Viridiplantae</taxon>
        <taxon>Streptophyta</taxon>
        <taxon>Embryophyta</taxon>
        <taxon>Tracheophyta</taxon>
        <taxon>Spermatophyta</taxon>
        <taxon>Magnoliopsida</taxon>
        <taxon>eudicotyledons</taxon>
        <taxon>Gunneridae</taxon>
        <taxon>Pentapetalae</taxon>
        <taxon>rosids</taxon>
        <taxon>malvids</taxon>
        <taxon>Sapindales</taxon>
        <taxon>Anacardiaceae</taxon>
        <taxon>Pistacia</taxon>
    </lineage>
</organism>
<evidence type="ECO:0000313" key="1">
    <source>
        <dbReference type="EMBL" id="KAJ0011330.1"/>
    </source>
</evidence>
<name>A0ACC0X8D3_9ROSI</name>
<proteinExistence type="predicted"/>
<protein>
    <submittedName>
        <fullName evidence="1">Uncharacterized protein</fullName>
    </submittedName>
</protein>
<evidence type="ECO:0000313" key="2">
    <source>
        <dbReference type="Proteomes" id="UP001163603"/>
    </source>
</evidence>